<dbReference type="EMBL" id="CP091196">
    <property type="protein sequence ID" value="UQS25973.1"/>
    <property type="molecule type" value="Genomic_DNA"/>
</dbReference>
<dbReference type="Proteomes" id="UP000830158">
    <property type="component" value="Chromosome"/>
</dbReference>
<sequence>MEFLVRITVTRPDGLDEKDWSGLLERERAHATDYQRKGHILRIWRVPGTSANVGVWQAQDATDCTGCCPACP</sequence>
<feature type="domain" description="Muconolactone isomerase" evidence="1">
    <location>
        <begin position="1"/>
        <end position="62"/>
    </location>
</feature>
<dbReference type="InterPro" id="IPR026029">
    <property type="entry name" value="MLI_dom"/>
</dbReference>
<dbReference type="InterPro" id="IPR011008">
    <property type="entry name" value="Dimeric_a/b-barrel"/>
</dbReference>
<dbReference type="Pfam" id="PF02426">
    <property type="entry name" value="MIase"/>
    <property type="match status" value="1"/>
</dbReference>
<evidence type="ECO:0000259" key="1">
    <source>
        <dbReference type="Pfam" id="PF02426"/>
    </source>
</evidence>
<name>A0ABY4P160_9PSEU</name>
<proteinExistence type="predicted"/>
<evidence type="ECO:0000313" key="2">
    <source>
        <dbReference type="EMBL" id="UQS25973.1"/>
    </source>
</evidence>
<accession>A0ABY4P160</accession>
<evidence type="ECO:0000313" key="3">
    <source>
        <dbReference type="Proteomes" id="UP000830158"/>
    </source>
</evidence>
<protein>
    <submittedName>
        <fullName evidence="2">Muconolactone Delta-isomerase family protein</fullName>
    </submittedName>
</protein>
<dbReference type="SUPFAM" id="SSF54909">
    <property type="entry name" value="Dimeric alpha+beta barrel"/>
    <property type="match status" value="1"/>
</dbReference>
<organism evidence="2 3">
    <name type="scientific">Amycolatopsis thermalba</name>
    <dbReference type="NCBI Taxonomy" id="944492"/>
    <lineage>
        <taxon>Bacteria</taxon>
        <taxon>Bacillati</taxon>
        <taxon>Actinomycetota</taxon>
        <taxon>Actinomycetes</taxon>
        <taxon>Pseudonocardiales</taxon>
        <taxon>Pseudonocardiaceae</taxon>
        <taxon>Amycolatopsis</taxon>
    </lineage>
</organism>
<keyword evidence="3" id="KW-1185">Reference proteome</keyword>
<dbReference type="Gene3D" id="3.30.70.1060">
    <property type="entry name" value="Dimeric alpha+beta barrel"/>
    <property type="match status" value="1"/>
</dbReference>
<reference evidence="2" key="1">
    <citation type="submission" date="2022-01" db="EMBL/GenBank/DDBJ databases">
        <title>PSI-footprinting approach for the identification of protein synthesis inhibitor producers.</title>
        <authorList>
            <person name="Handel F."/>
            <person name="Kulik A."/>
            <person name="Wex K.W."/>
            <person name="Berscheid A."/>
            <person name="Saur J.S."/>
            <person name="Winkler A."/>
            <person name="Wibberg D."/>
            <person name="Kalinowski J."/>
            <person name="Broetz-Oesterhelt H."/>
            <person name="Mast Y."/>
        </authorList>
    </citation>
    <scope>NUCLEOTIDE SEQUENCE</scope>
    <source>
        <strain evidence="2">KNN 49.3e</strain>
    </source>
</reference>
<gene>
    <name evidence="2" type="ORF">L1857_25775</name>
</gene>